<sequence length="66" mass="7386">MWTVNRSVVHRIHQLPVNETLDHAYCSVQTKDMGSYALDLIDVITIIGTFASIAGLVVTLRTTRDK</sequence>
<name>A0A0P1EK79_9RHOB</name>
<evidence type="ECO:0000313" key="2">
    <source>
        <dbReference type="EMBL" id="CUH41573.1"/>
    </source>
</evidence>
<dbReference type="AlphaFoldDB" id="A0A0P1EK79"/>
<keyword evidence="3" id="KW-1185">Reference proteome</keyword>
<organism evidence="2 3">
    <name type="scientific">Ruegeria atlantica</name>
    <dbReference type="NCBI Taxonomy" id="81569"/>
    <lineage>
        <taxon>Bacteria</taxon>
        <taxon>Pseudomonadati</taxon>
        <taxon>Pseudomonadota</taxon>
        <taxon>Alphaproteobacteria</taxon>
        <taxon>Rhodobacterales</taxon>
        <taxon>Roseobacteraceae</taxon>
        <taxon>Ruegeria</taxon>
    </lineage>
</organism>
<gene>
    <name evidence="2" type="ORF">RUM4293_00447</name>
</gene>
<dbReference type="Proteomes" id="UP000050786">
    <property type="component" value="Unassembled WGS sequence"/>
</dbReference>
<keyword evidence="1" id="KW-0812">Transmembrane</keyword>
<keyword evidence="1" id="KW-1133">Transmembrane helix</keyword>
<evidence type="ECO:0000313" key="3">
    <source>
        <dbReference type="Proteomes" id="UP000050786"/>
    </source>
</evidence>
<feature type="transmembrane region" description="Helical" evidence="1">
    <location>
        <begin position="40"/>
        <end position="60"/>
    </location>
</feature>
<reference evidence="3" key="1">
    <citation type="submission" date="2015-09" db="EMBL/GenBank/DDBJ databases">
        <authorList>
            <person name="Rodrigo-Torres L."/>
            <person name="Arahal D.R."/>
        </authorList>
    </citation>
    <scope>NUCLEOTIDE SEQUENCE [LARGE SCALE GENOMIC DNA]</scope>
    <source>
        <strain evidence="3">CECT 4293</strain>
    </source>
</reference>
<accession>A0A0P1EK79</accession>
<evidence type="ECO:0000256" key="1">
    <source>
        <dbReference type="SAM" id="Phobius"/>
    </source>
</evidence>
<proteinExistence type="predicted"/>
<dbReference type="EMBL" id="CYPS01000008">
    <property type="protein sequence ID" value="CUH41573.1"/>
    <property type="molecule type" value="Genomic_DNA"/>
</dbReference>
<keyword evidence="1" id="KW-0472">Membrane</keyword>
<protein>
    <submittedName>
        <fullName evidence="2">Uncharacterized protein</fullName>
    </submittedName>
</protein>